<feature type="transmembrane region" description="Helical" evidence="2">
    <location>
        <begin position="237"/>
        <end position="261"/>
    </location>
</feature>
<keyword evidence="5" id="KW-1185">Reference proteome</keyword>
<feature type="compositionally biased region" description="Low complexity" evidence="1">
    <location>
        <begin position="208"/>
        <end position="217"/>
    </location>
</feature>
<feature type="compositionally biased region" description="Polar residues" evidence="1">
    <location>
        <begin position="179"/>
        <end position="202"/>
    </location>
</feature>
<evidence type="ECO:0000256" key="2">
    <source>
        <dbReference type="SAM" id="Phobius"/>
    </source>
</evidence>
<keyword evidence="2" id="KW-0812">Transmembrane</keyword>
<dbReference type="EMBL" id="MU157825">
    <property type="protein sequence ID" value="KAF9535216.1"/>
    <property type="molecule type" value="Genomic_DNA"/>
</dbReference>
<evidence type="ECO:0000313" key="5">
    <source>
        <dbReference type="Proteomes" id="UP000807306"/>
    </source>
</evidence>
<dbReference type="AlphaFoldDB" id="A0A9P6JW50"/>
<evidence type="ECO:0000256" key="3">
    <source>
        <dbReference type="SAM" id="SignalP"/>
    </source>
</evidence>
<evidence type="ECO:0000256" key="1">
    <source>
        <dbReference type="SAM" id="MobiDB-lite"/>
    </source>
</evidence>
<evidence type="ECO:0000313" key="4">
    <source>
        <dbReference type="EMBL" id="KAF9535216.1"/>
    </source>
</evidence>
<keyword evidence="2" id="KW-1133">Transmembrane helix</keyword>
<protein>
    <submittedName>
        <fullName evidence="4">Uncharacterized protein</fullName>
    </submittedName>
</protein>
<keyword evidence="3" id="KW-0732">Signal</keyword>
<feature type="region of interest" description="Disordered" evidence="1">
    <location>
        <begin position="158"/>
        <end position="217"/>
    </location>
</feature>
<keyword evidence="2" id="KW-0472">Membrane</keyword>
<feature type="signal peptide" evidence="3">
    <location>
        <begin position="1"/>
        <end position="24"/>
    </location>
</feature>
<gene>
    <name evidence="4" type="ORF">CPB83DRAFT_889115</name>
</gene>
<proteinExistence type="predicted"/>
<organism evidence="4 5">
    <name type="scientific">Crepidotus variabilis</name>
    <dbReference type="NCBI Taxonomy" id="179855"/>
    <lineage>
        <taxon>Eukaryota</taxon>
        <taxon>Fungi</taxon>
        <taxon>Dikarya</taxon>
        <taxon>Basidiomycota</taxon>
        <taxon>Agaricomycotina</taxon>
        <taxon>Agaricomycetes</taxon>
        <taxon>Agaricomycetidae</taxon>
        <taxon>Agaricales</taxon>
        <taxon>Agaricineae</taxon>
        <taxon>Crepidotaceae</taxon>
        <taxon>Crepidotus</taxon>
    </lineage>
</organism>
<comment type="caution">
    <text evidence="4">The sequence shown here is derived from an EMBL/GenBank/DDBJ whole genome shotgun (WGS) entry which is preliminary data.</text>
</comment>
<dbReference type="Proteomes" id="UP000807306">
    <property type="component" value="Unassembled WGS sequence"/>
</dbReference>
<feature type="compositionally biased region" description="Low complexity" evidence="1">
    <location>
        <begin position="164"/>
        <end position="178"/>
    </location>
</feature>
<accession>A0A9P6JW50</accession>
<name>A0A9P6JW50_9AGAR</name>
<sequence>MNLLAIKMLPLALSLAQPFTPVTALEIVNYNDSRILYPTDQKEAKCGDIACKAALSAQISTPKTSSGGIRFWILSPKGCWEENSDVQVQVGTTTIQPNGSNLNLNDPDIKSVGAYEYHYPGGDDFGTYYISLLPRAPIDWVLVYQIRFEEVSFVPAAPSSTIKPSASSINPSSTSALSQKSTFSTSLSPGPTENVSLVTYNPTHTSEKSSTSLSSSSLSPFQTASSDLHNSTSTSKMLAIGLGTSLPLFIIICATLLFIFLHRKSRGSTSSRQVRLVEQDTRKTELGRGRRSVEMPIPFVNTATSTLPTGKGTSSRDGLLSFTTAATDTARQNVSERTETEEASYLGVASFDAPPSYDAA</sequence>
<feature type="chain" id="PRO_5040122520" evidence="3">
    <location>
        <begin position="25"/>
        <end position="360"/>
    </location>
</feature>
<reference evidence="4" key="1">
    <citation type="submission" date="2020-11" db="EMBL/GenBank/DDBJ databases">
        <authorList>
            <consortium name="DOE Joint Genome Institute"/>
            <person name="Ahrendt S."/>
            <person name="Riley R."/>
            <person name="Andreopoulos W."/>
            <person name="Labutti K."/>
            <person name="Pangilinan J."/>
            <person name="Ruiz-Duenas F.J."/>
            <person name="Barrasa J.M."/>
            <person name="Sanchez-Garcia M."/>
            <person name="Camarero S."/>
            <person name="Miyauchi S."/>
            <person name="Serrano A."/>
            <person name="Linde D."/>
            <person name="Babiker R."/>
            <person name="Drula E."/>
            <person name="Ayuso-Fernandez I."/>
            <person name="Pacheco R."/>
            <person name="Padilla G."/>
            <person name="Ferreira P."/>
            <person name="Barriuso J."/>
            <person name="Kellner H."/>
            <person name="Castanera R."/>
            <person name="Alfaro M."/>
            <person name="Ramirez L."/>
            <person name="Pisabarro A.G."/>
            <person name="Kuo A."/>
            <person name="Tritt A."/>
            <person name="Lipzen A."/>
            <person name="He G."/>
            <person name="Yan M."/>
            <person name="Ng V."/>
            <person name="Cullen D."/>
            <person name="Martin F."/>
            <person name="Rosso M.-N."/>
            <person name="Henrissat B."/>
            <person name="Hibbett D."/>
            <person name="Martinez A.T."/>
            <person name="Grigoriev I.V."/>
        </authorList>
    </citation>
    <scope>NUCLEOTIDE SEQUENCE</scope>
    <source>
        <strain evidence="4">CBS 506.95</strain>
    </source>
</reference>
<feature type="region of interest" description="Disordered" evidence="1">
    <location>
        <begin position="330"/>
        <end position="360"/>
    </location>
</feature>